<evidence type="ECO:0000313" key="2">
    <source>
        <dbReference type="EMBL" id="OGI86583.1"/>
    </source>
</evidence>
<name>A0A1F6WXJ7_9BACT</name>
<dbReference type="STRING" id="1801774.A3A05_01255"/>
<comment type="caution">
    <text evidence="2">The sequence shown here is derived from an EMBL/GenBank/DDBJ whole genome shotgun (WGS) entry which is preliminary data.</text>
</comment>
<sequence>MAKMSNESQRTAQILVFEPLGVKIRVPQHSTGVEGRGGVGLAGASDVEGPAGSQLEGGCTRLASFATRNTGLLRPTYNEQHSHGDDNSPRLATTTP</sequence>
<dbReference type="AlphaFoldDB" id="A0A1F6WXJ7"/>
<reference evidence="2 3" key="1">
    <citation type="journal article" date="2016" name="Nat. Commun.">
        <title>Thousands of microbial genomes shed light on interconnected biogeochemical processes in an aquifer system.</title>
        <authorList>
            <person name="Anantharaman K."/>
            <person name="Brown C.T."/>
            <person name="Hug L.A."/>
            <person name="Sharon I."/>
            <person name="Castelle C.J."/>
            <person name="Probst A.J."/>
            <person name="Thomas B.C."/>
            <person name="Singh A."/>
            <person name="Wilkins M.J."/>
            <person name="Karaoz U."/>
            <person name="Brodie E.L."/>
            <person name="Williams K.H."/>
            <person name="Hubbard S.S."/>
            <person name="Banfield J.F."/>
        </authorList>
    </citation>
    <scope>NUCLEOTIDE SEQUENCE [LARGE SCALE GENOMIC DNA]</scope>
</reference>
<dbReference type="EMBL" id="MFUY01000002">
    <property type="protein sequence ID" value="OGI86583.1"/>
    <property type="molecule type" value="Genomic_DNA"/>
</dbReference>
<evidence type="ECO:0000256" key="1">
    <source>
        <dbReference type="SAM" id="MobiDB-lite"/>
    </source>
</evidence>
<organism evidence="2 3">
    <name type="scientific">Candidatus Nomurabacteria bacterium RIFCSPLOWO2_01_FULL_41_12</name>
    <dbReference type="NCBI Taxonomy" id="1801774"/>
    <lineage>
        <taxon>Bacteria</taxon>
        <taxon>Candidatus Nomuraibacteriota</taxon>
    </lineage>
</organism>
<dbReference type="Proteomes" id="UP000176187">
    <property type="component" value="Unassembled WGS sequence"/>
</dbReference>
<protein>
    <submittedName>
        <fullName evidence="2">Uncharacterized protein</fullName>
    </submittedName>
</protein>
<gene>
    <name evidence="2" type="ORF">A3A05_01255</name>
</gene>
<proteinExistence type="predicted"/>
<accession>A0A1F6WXJ7</accession>
<evidence type="ECO:0000313" key="3">
    <source>
        <dbReference type="Proteomes" id="UP000176187"/>
    </source>
</evidence>
<feature type="region of interest" description="Disordered" evidence="1">
    <location>
        <begin position="70"/>
        <end position="96"/>
    </location>
</feature>